<sequence>MSYSEDLKLFTAAHTYENMTVDGSKFRYVLSGKKGGKILVLLNGGMNTLEMWMGYVDSLAADYQVLLFDYPQELRTNQELVKGMHAFFEKIGITQPIFIGASDGGMVAQIYTQKYHGEVGGLILISTGGMDAATLKSLKKKYFFAPLMLFYMKHCNYEKLKPKLIRAGMGHIRNESKEQAAYAQDMYETIFKDYKKEKDVHISGLLADLMNQTPVAEPDFKELEGKILLILPNQDFFSGKMQKDLIQLMHNPEIKYVSGGHLSTILQADEYVQAIREFLQKSI</sequence>
<comment type="caution">
    <text evidence="2">The sequence shown here is derived from an EMBL/GenBank/DDBJ whole genome shotgun (WGS) entry which is preliminary data.</text>
</comment>
<keyword evidence="2" id="KW-0378">Hydrolase</keyword>
<name>A0ABV1HGN5_9FIRM</name>
<dbReference type="Gene3D" id="3.40.50.1820">
    <property type="entry name" value="alpha/beta hydrolase"/>
    <property type="match status" value="1"/>
</dbReference>
<keyword evidence="3" id="KW-1185">Reference proteome</keyword>
<dbReference type="Proteomes" id="UP001454489">
    <property type="component" value="Unassembled WGS sequence"/>
</dbReference>
<dbReference type="GO" id="GO:0016787">
    <property type="term" value="F:hydrolase activity"/>
    <property type="evidence" value="ECO:0007669"/>
    <property type="project" value="UniProtKB-KW"/>
</dbReference>
<evidence type="ECO:0000313" key="3">
    <source>
        <dbReference type="Proteomes" id="UP001454489"/>
    </source>
</evidence>
<evidence type="ECO:0000313" key="2">
    <source>
        <dbReference type="EMBL" id="MEQ2558889.1"/>
    </source>
</evidence>
<dbReference type="InterPro" id="IPR029058">
    <property type="entry name" value="AB_hydrolase_fold"/>
</dbReference>
<dbReference type="SUPFAM" id="SSF53474">
    <property type="entry name" value="alpha/beta-Hydrolases"/>
    <property type="match status" value="1"/>
</dbReference>
<reference evidence="2 3" key="1">
    <citation type="submission" date="2024-03" db="EMBL/GenBank/DDBJ databases">
        <title>Human intestinal bacterial collection.</title>
        <authorList>
            <person name="Pauvert C."/>
            <person name="Hitch T.C.A."/>
            <person name="Clavel T."/>
        </authorList>
    </citation>
    <scope>NUCLEOTIDE SEQUENCE [LARGE SCALE GENOMIC DNA]</scope>
    <source>
        <strain evidence="2 3">CLA-AA-H185</strain>
    </source>
</reference>
<organism evidence="2 3">
    <name type="scientific">Maccoyibacter intestinihominis</name>
    <dbReference type="NCBI Taxonomy" id="3133499"/>
    <lineage>
        <taxon>Bacteria</taxon>
        <taxon>Bacillati</taxon>
        <taxon>Bacillota</taxon>
        <taxon>Clostridia</taxon>
        <taxon>Lachnospirales</taxon>
        <taxon>Lachnospiraceae</taxon>
        <taxon>Maccoyibacter</taxon>
    </lineage>
</organism>
<dbReference type="RefSeq" id="WP_353531555.1">
    <property type="nucleotide sequence ID" value="NZ_JBBMEX010000020.1"/>
</dbReference>
<feature type="domain" description="AB hydrolase-1" evidence="1">
    <location>
        <begin position="38"/>
        <end position="133"/>
    </location>
</feature>
<accession>A0ABV1HGN5</accession>
<gene>
    <name evidence="2" type="ORF">WMO43_13655</name>
</gene>
<dbReference type="EMBL" id="JBBMEX010000020">
    <property type="protein sequence ID" value="MEQ2558889.1"/>
    <property type="molecule type" value="Genomic_DNA"/>
</dbReference>
<dbReference type="InterPro" id="IPR000073">
    <property type="entry name" value="AB_hydrolase_1"/>
</dbReference>
<dbReference type="Pfam" id="PF00561">
    <property type="entry name" value="Abhydrolase_1"/>
    <property type="match status" value="1"/>
</dbReference>
<evidence type="ECO:0000259" key="1">
    <source>
        <dbReference type="Pfam" id="PF00561"/>
    </source>
</evidence>
<protein>
    <submittedName>
        <fullName evidence="2">Alpha/beta hydrolase</fullName>
    </submittedName>
</protein>
<proteinExistence type="predicted"/>